<evidence type="ECO:0000313" key="3">
    <source>
        <dbReference type="Proteomes" id="UP000179237"/>
    </source>
</evidence>
<feature type="transmembrane region" description="Helical" evidence="1">
    <location>
        <begin position="55"/>
        <end position="78"/>
    </location>
</feature>
<feature type="transmembrane region" description="Helical" evidence="1">
    <location>
        <begin position="31"/>
        <end position="48"/>
    </location>
</feature>
<dbReference type="EMBL" id="MFAQ01000041">
    <property type="protein sequence ID" value="OGD81587.1"/>
    <property type="molecule type" value="Genomic_DNA"/>
</dbReference>
<organism evidence="2 3">
    <name type="scientific">Candidatus Collierbacteria bacterium RIFOXYD1_FULL_40_9</name>
    <dbReference type="NCBI Taxonomy" id="1817731"/>
    <lineage>
        <taxon>Bacteria</taxon>
        <taxon>Candidatus Collieribacteriota</taxon>
    </lineage>
</organism>
<dbReference type="Proteomes" id="UP000179237">
    <property type="component" value="Unassembled WGS sequence"/>
</dbReference>
<keyword evidence="1" id="KW-0812">Transmembrane</keyword>
<feature type="transmembrane region" description="Helical" evidence="1">
    <location>
        <begin position="98"/>
        <end position="124"/>
    </location>
</feature>
<sequence length="137" mass="15984">MKIFLRHIFVNFVAFYLLGVSYPGLQVDLNTKTLLTASIIWFLLNKIIKPIIKLLLLPINLITLNLFTWLIGLITLFLLQIFADGISVKSFQFQGLDFYGFIIPAFFVNLFFSYIITSVLLNWIHSAIFWLFRKDTE</sequence>
<reference evidence="2 3" key="1">
    <citation type="journal article" date="2016" name="Nat. Commun.">
        <title>Thousands of microbial genomes shed light on interconnected biogeochemical processes in an aquifer system.</title>
        <authorList>
            <person name="Anantharaman K."/>
            <person name="Brown C.T."/>
            <person name="Hug L.A."/>
            <person name="Sharon I."/>
            <person name="Castelle C.J."/>
            <person name="Probst A.J."/>
            <person name="Thomas B.C."/>
            <person name="Singh A."/>
            <person name="Wilkins M.J."/>
            <person name="Karaoz U."/>
            <person name="Brodie E.L."/>
            <person name="Williams K.H."/>
            <person name="Hubbard S.S."/>
            <person name="Banfield J.F."/>
        </authorList>
    </citation>
    <scope>NUCLEOTIDE SEQUENCE [LARGE SCALE GENOMIC DNA]</scope>
</reference>
<evidence type="ECO:0000256" key="1">
    <source>
        <dbReference type="SAM" id="Phobius"/>
    </source>
</evidence>
<dbReference type="AlphaFoldDB" id="A0A1F5FPM4"/>
<evidence type="ECO:0000313" key="2">
    <source>
        <dbReference type="EMBL" id="OGD81587.1"/>
    </source>
</evidence>
<keyword evidence="1" id="KW-1133">Transmembrane helix</keyword>
<dbReference type="InterPro" id="IPR007165">
    <property type="entry name" value="Phage_holin_4_2"/>
</dbReference>
<evidence type="ECO:0008006" key="4">
    <source>
        <dbReference type="Google" id="ProtNLM"/>
    </source>
</evidence>
<accession>A0A1F5FPM4</accession>
<gene>
    <name evidence="2" type="ORF">A2572_04355</name>
</gene>
<keyword evidence="1" id="KW-0472">Membrane</keyword>
<feature type="transmembrane region" description="Helical" evidence="1">
    <location>
        <begin position="7"/>
        <end position="25"/>
    </location>
</feature>
<proteinExistence type="predicted"/>
<dbReference type="Pfam" id="PF04020">
    <property type="entry name" value="Phage_holin_4_2"/>
    <property type="match status" value="1"/>
</dbReference>
<name>A0A1F5FPM4_9BACT</name>
<protein>
    <recommendedName>
        <fullName evidence="4">Phage holin family protein</fullName>
    </recommendedName>
</protein>
<comment type="caution">
    <text evidence="2">The sequence shown here is derived from an EMBL/GenBank/DDBJ whole genome shotgun (WGS) entry which is preliminary data.</text>
</comment>